<sequence>MVRRSTLRVREPGTRTVRAVLFQHGGRNGCGIGGAPPAAVVQWAGGGLQTPPDAHDIGLVPAQ</sequence>
<proteinExistence type="predicted"/>
<gene>
    <name evidence="1" type="ORF">LMG27177_00098</name>
</gene>
<reference evidence="1 2" key="1">
    <citation type="submission" date="2020-04" db="EMBL/GenBank/DDBJ databases">
        <authorList>
            <person name="De Canck E."/>
        </authorList>
    </citation>
    <scope>NUCLEOTIDE SEQUENCE [LARGE SCALE GENOMIC DNA]</scope>
    <source>
        <strain evidence="1 2">LMG 27177</strain>
    </source>
</reference>
<evidence type="ECO:0000313" key="2">
    <source>
        <dbReference type="Proteomes" id="UP000494252"/>
    </source>
</evidence>
<dbReference type="AlphaFoldDB" id="A0A6J5FBT1"/>
<organism evidence="1 2">
    <name type="scientific">Paraburkholderia fynbosensis</name>
    <dbReference type="NCBI Taxonomy" id="1200993"/>
    <lineage>
        <taxon>Bacteria</taxon>
        <taxon>Pseudomonadati</taxon>
        <taxon>Pseudomonadota</taxon>
        <taxon>Betaproteobacteria</taxon>
        <taxon>Burkholderiales</taxon>
        <taxon>Burkholderiaceae</taxon>
        <taxon>Paraburkholderia</taxon>
    </lineage>
</organism>
<dbReference type="Proteomes" id="UP000494252">
    <property type="component" value="Unassembled WGS sequence"/>
</dbReference>
<name>A0A6J5FBT1_9BURK</name>
<evidence type="ECO:0000313" key="1">
    <source>
        <dbReference type="EMBL" id="CAB3776226.1"/>
    </source>
</evidence>
<accession>A0A6J5FBT1</accession>
<dbReference type="EMBL" id="CADIKI010000001">
    <property type="protein sequence ID" value="CAB3776226.1"/>
    <property type="molecule type" value="Genomic_DNA"/>
</dbReference>
<keyword evidence="2" id="KW-1185">Reference proteome</keyword>
<protein>
    <submittedName>
        <fullName evidence="1">Uncharacterized protein</fullName>
    </submittedName>
</protein>